<feature type="domain" description="HTH marR-type" evidence="1">
    <location>
        <begin position="18"/>
        <end position="163"/>
    </location>
</feature>
<sequence>MPLPRIATPAWEKMADVTSELSEDRREAVQALESSFSELMTVFRRFVSEAAERVSPGMLPATFKALSVVSRFGPLTLSALAERLAADKGFLSRAISELEELGLVTRTPDPNDRRSRLIAVTETGHARLADARAPHESRLYEAMADWSVDDIRHLSTLLHALAVGESPAHD</sequence>
<dbReference type="Pfam" id="PF12802">
    <property type="entry name" value="MarR_2"/>
    <property type="match status" value="1"/>
</dbReference>
<reference evidence="2 3" key="1">
    <citation type="submission" date="2023-07" db="EMBL/GenBank/DDBJ databases">
        <title>Functional and genomic diversity of the sorghum phyllosphere microbiome.</title>
        <authorList>
            <person name="Shade A."/>
        </authorList>
    </citation>
    <scope>NUCLEOTIDE SEQUENCE [LARGE SCALE GENOMIC DNA]</scope>
    <source>
        <strain evidence="2 3">SORGH_AS_1207</strain>
    </source>
</reference>
<evidence type="ECO:0000313" key="2">
    <source>
        <dbReference type="EMBL" id="MDQ1124676.1"/>
    </source>
</evidence>
<dbReference type="InterPro" id="IPR036388">
    <property type="entry name" value="WH-like_DNA-bd_sf"/>
</dbReference>
<protein>
    <submittedName>
        <fullName evidence="2">DNA-binding MarR family transcriptional regulator</fullName>
    </submittedName>
</protein>
<name>A0ABU0TYE7_MICTR</name>
<dbReference type="PANTHER" id="PTHR33164:SF99">
    <property type="entry name" value="MARR FAMILY REGULATORY PROTEIN"/>
    <property type="match status" value="1"/>
</dbReference>
<dbReference type="PRINTS" id="PR00598">
    <property type="entry name" value="HTHMARR"/>
</dbReference>
<gene>
    <name evidence="2" type="ORF">QE412_003249</name>
</gene>
<dbReference type="EMBL" id="JAUTBF010000001">
    <property type="protein sequence ID" value="MDQ1124676.1"/>
    <property type="molecule type" value="Genomic_DNA"/>
</dbReference>
<evidence type="ECO:0000259" key="1">
    <source>
        <dbReference type="PROSITE" id="PS50995"/>
    </source>
</evidence>
<dbReference type="InterPro" id="IPR000835">
    <property type="entry name" value="HTH_MarR-typ"/>
</dbReference>
<dbReference type="Gene3D" id="1.10.10.10">
    <property type="entry name" value="Winged helix-like DNA-binding domain superfamily/Winged helix DNA-binding domain"/>
    <property type="match status" value="1"/>
</dbReference>
<dbReference type="SMART" id="SM00347">
    <property type="entry name" value="HTH_MARR"/>
    <property type="match status" value="1"/>
</dbReference>
<dbReference type="Proteomes" id="UP001226691">
    <property type="component" value="Unassembled WGS sequence"/>
</dbReference>
<dbReference type="InterPro" id="IPR039422">
    <property type="entry name" value="MarR/SlyA-like"/>
</dbReference>
<dbReference type="PANTHER" id="PTHR33164">
    <property type="entry name" value="TRANSCRIPTIONAL REGULATOR, MARR FAMILY"/>
    <property type="match status" value="1"/>
</dbReference>
<keyword evidence="2" id="KW-0238">DNA-binding</keyword>
<dbReference type="InterPro" id="IPR036390">
    <property type="entry name" value="WH_DNA-bd_sf"/>
</dbReference>
<dbReference type="GO" id="GO:0003677">
    <property type="term" value="F:DNA binding"/>
    <property type="evidence" value="ECO:0007669"/>
    <property type="project" value="UniProtKB-KW"/>
</dbReference>
<evidence type="ECO:0000313" key="3">
    <source>
        <dbReference type="Proteomes" id="UP001226691"/>
    </source>
</evidence>
<comment type="caution">
    <text evidence="2">The sequence shown here is derived from an EMBL/GenBank/DDBJ whole genome shotgun (WGS) entry which is preliminary data.</text>
</comment>
<proteinExistence type="predicted"/>
<dbReference type="PROSITE" id="PS50995">
    <property type="entry name" value="HTH_MARR_2"/>
    <property type="match status" value="1"/>
</dbReference>
<accession>A0ABU0TYE7</accession>
<keyword evidence="3" id="KW-1185">Reference proteome</keyword>
<organism evidence="2 3">
    <name type="scientific">Microbacterium trichothecenolyticum</name>
    <name type="common">Aureobacterium trichothecenolyticum</name>
    <dbReference type="NCBI Taxonomy" id="69370"/>
    <lineage>
        <taxon>Bacteria</taxon>
        <taxon>Bacillati</taxon>
        <taxon>Actinomycetota</taxon>
        <taxon>Actinomycetes</taxon>
        <taxon>Micrococcales</taxon>
        <taxon>Microbacteriaceae</taxon>
        <taxon>Microbacterium</taxon>
    </lineage>
</organism>
<dbReference type="SUPFAM" id="SSF46785">
    <property type="entry name" value="Winged helix' DNA-binding domain"/>
    <property type="match status" value="1"/>
</dbReference>